<keyword evidence="7 8" id="KW-0472">Membrane</keyword>
<feature type="transmembrane region" description="Helical" evidence="8">
    <location>
        <begin position="39"/>
        <end position="59"/>
    </location>
</feature>
<evidence type="ECO:0000256" key="4">
    <source>
        <dbReference type="ARBA" id="ARBA00022597"/>
    </source>
</evidence>
<dbReference type="SUPFAM" id="SSF160964">
    <property type="entry name" value="MalF N-terminal region-like"/>
    <property type="match status" value="1"/>
</dbReference>
<dbReference type="InterPro" id="IPR000515">
    <property type="entry name" value="MetI-like"/>
</dbReference>
<evidence type="ECO:0000256" key="5">
    <source>
        <dbReference type="ARBA" id="ARBA00022692"/>
    </source>
</evidence>
<dbReference type="EMBL" id="CAFBLZ010000048">
    <property type="protein sequence ID" value="CAB4885713.1"/>
    <property type="molecule type" value="Genomic_DNA"/>
</dbReference>
<accession>A0A6J7F2F4</accession>
<feature type="transmembrane region" description="Helical" evidence="8">
    <location>
        <begin position="12"/>
        <end position="33"/>
    </location>
</feature>
<comment type="subcellular location">
    <subcellularLocation>
        <location evidence="1">Cell membrane</location>
        <topology evidence="1">Multi-pass membrane protein</topology>
    </subcellularLocation>
</comment>
<name>A0A6J7F2F4_9ZZZZ</name>
<keyword evidence="5 8" id="KW-0812">Transmembrane</keyword>
<feature type="transmembrane region" description="Helical" evidence="8">
    <location>
        <begin position="421"/>
        <end position="438"/>
    </location>
</feature>
<dbReference type="AlphaFoldDB" id="A0A6J7F2F4"/>
<feature type="transmembrane region" description="Helical" evidence="8">
    <location>
        <begin position="323"/>
        <end position="341"/>
    </location>
</feature>
<dbReference type="Gene3D" id="1.20.58.370">
    <property type="entry name" value="MalF N-terminal region-like"/>
    <property type="match status" value="1"/>
</dbReference>
<evidence type="ECO:0000256" key="7">
    <source>
        <dbReference type="ARBA" id="ARBA00023136"/>
    </source>
</evidence>
<evidence type="ECO:0000256" key="2">
    <source>
        <dbReference type="ARBA" id="ARBA00022448"/>
    </source>
</evidence>
<feature type="transmembrane region" description="Helical" evidence="8">
    <location>
        <begin position="66"/>
        <end position="87"/>
    </location>
</feature>
<keyword evidence="3" id="KW-1003">Cell membrane</keyword>
<keyword evidence="4" id="KW-0762">Sugar transport</keyword>
<proteinExistence type="predicted"/>
<evidence type="ECO:0000256" key="3">
    <source>
        <dbReference type="ARBA" id="ARBA00022475"/>
    </source>
</evidence>
<reference evidence="10" key="1">
    <citation type="submission" date="2020-05" db="EMBL/GenBank/DDBJ databases">
        <authorList>
            <person name="Chiriac C."/>
            <person name="Salcher M."/>
            <person name="Ghai R."/>
            <person name="Kavagutti S V."/>
        </authorList>
    </citation>
    <scope>NUCLEOTIDE SEQUENCE</scope>
</reference>
<dbReference type="CDD" id="cd06261">
    <property type="entry name" value="TM_PBP2"/>
    <property type="match status" value="1"/>
</dbReference>
<dbReference type="PANTHER" id="PTHR47314">
    <property type="entry name" value="MALTOSE/MALTODEXTRIN TRANSPORT SYSTEM PERMEASE PROTEIN MALF"/>
    <property type="match status" value="1"/>
</dbReference>
<protein>
    <submittedName>
        <fullName evidence="10">Unannotated protein</fullName>
    </submittedName>
</protein>
<evidence type="ECO:0000313" key="10">
    <source>
        <dbReference type="EMBL" id="CAB4885713.1"/>
    </source>
</evidence>
<dbReference type="Gene3D" id="1.10.3720.10">
    <property type="entry name" value="MetI-like"/>
    <property type="match status" value="1"/>
</dbReference>
<feature type="transmembrane region" description="Helical" evidence="8">
    <location>
        <begin position="285"/>
        <end position="311"/>
    </location>
</feature>
<evidence type="ECO:0000259" key="9">
    <source>
        <dbReference type="PROSITE" id="PS50928"/>
    </source>
</evidence>
<dbReference type="GO" id="GO:1990060">
    <property type="term" value="C:maltose transport complex"/>
    <property type="evidence" value="ECO:0007669"/>
    <property type="project" value="TreeGrafter"/>
</dbReference>
<feature type="domain" description="ABC transmembrane type-1" evidence="9">
    <location>
        <begin position="286"/>
        <end position="504"/>
    </location>
</feature>
<sequence length="515" mass="56384">MLVSVFRGKFALVLKLIFLAATSAILGLLAQHALAQGEFAIAIFLIFAILSINFVYLTSKSIPLKFFLPGLLFLLAFVVGPILYTLAMSGFQYQTGNILSKPEAIEQLIKTGVAQDPDQTIFDVTIGKNKAGEISILYLNTTTNVYAISTEKTRTIEPASGVKMNDFDVPSSSPNFTALTTDELGSLDASIPKLKFFYDGEYYLGLEGFQAASLYKQAIRYDEAKDQFVDLATGDIYKDNGRGNFANVNNKEQFLGSVGWRAPIWFEHYTKLFTEKRLRAPFISVFLWTISFAGLSVLTTFALGLLLALALNKAIRGRRIYRSILILPYAMPSVMSILIWGGMFDTEFGAINNLLGTHIAWFQNAAFARAAVILVNLWLGFPYFYLVASGALQAIPSELSEAAAIDGASPRQIFNKITLPLLLKILSPLLIASFAYNFNNFNLIYLLTGGGPIAQLDGDIAGGTDILISYTYKIAFNEGNSDLGLASAISVIIFLLVASISLYGLKKSKVLEDFA</sequence>
<keyword evidence="2" id="KW-0813">Transport</keyword>
<dbReference type="InterPro" id="IPR035906">
    <property type="entry name" value="MetI-like_sf"/>
</dbReference>
<feature type="transmembrane region" description="Helical" evidence="8">
    <location>
        <begin position="361"/>
        <end position="386"/>
    </location>
</feature>
<dbReference type="Pfam" id="PF00528">
    <property type="entry name" value="BPD_transp_1"/>
    <property type="match status" value="1"/>
</dbReference>
<keyword evidence="6 8" id="KW-1133">Transmembrane helix</keyword>
<dbReference type="GO" id="GO:0015423">
    <property type="term" value="F:ABC-type maltose transporter activity"/>
    <property type="evidence" value="ECO:0007669"/>
    <property type="project" value="TreeGrafter"/>
</dbReference>
<organism evidence="10">
    <name type="scientific">freshwater metagenome</name>
    <dbReference type="NCBI Taxonomy" id="449393"/>
    <lineage>
        <taxon>unclassified sequences</taxon>
        <taxon>metagenomes</taxon>
        <taxon>ecological metagenomes</taxon>
    </lineage>
</organism>
<dbReference type="InterPro" id="IPR035277">
    <property type="entry name" value="MalF_N"/>
</dbReference>
<dbReference type="SUPFAM" id="SSF161098">
    <property type="entry name" value="MetI-like"/>
    <property type="match status" value="1"/>
</dbReference>
<dbReference type="PANTHER" id="PTHR47314:SF1">
    <property type="entry name" value="MALTOSE_MALTODEXTRIN TRANSPORT SYSTEM PERMEASE PROTEIN MALF"/>
    <property type="match status" value="1"/>
</dbReference>
<evidence type="ECO:0000256" key="8">
    <source>
        <dbReference type="SAM" id="Phobius"/>
    </source>
</evidence>
<evidence type="ECO:0000256" key="6">
    <source>
        <dbReference type="ARBA" id="ARBA00022989"/>
    </source>
</evidence>
<dbReference type="GO" id="GO:0042956">
    <property type="term" value="P:maltodextrin transmembrane transport"/>
    <property type="evidence" value="ECO:0007669"/>
    <property type="project" value="TreeGrafter"/>
</dbReference>
<gene>
    <name evidence="10" type="ORF">UFOPK3482_00673</name>
</gene>
<evidence type="ECO:0000256" key="1">
    <source>
        <dbReference type="ARBA" id="ARBA00004651"/>
    </source>
</evidence>
<dbReference type="PROSITE" id="PS50928">
    <property type="entry name" value="ABC_TM1"/>
    <property type="match status" value="1"/>
</dbReference>
<feature type="transmembrane region" description="Helical" evidence="8">
    <location>
        <begin position="483"/>
        <end position="505"/>
    </location>
</feature>